<organism evidence="1 2">
    <name type="scientific">Porphyromonas canoris</name>
    <dbReference type="NCBI Taxonomy" id="36875"/>
    <lineage>
        <taxon>Bacteria</taxon>
        <taxon>Pseudomonadati</taxon>
        <taxon>Bacteroidota</taxon>
        <taxon>Bacteroidia</taxon>
        <taxon>Bacteroidales</taxon>
        <taxon>Porphyromonadaceae</taxon>
        <taxon>Porphyromonas</taxon>
    </lineage>
</organism>
<protein>
    <recommendedName>
        <fullName evidence="3">Glycosyl transferase family 11</fullName>
    </recommendedName>
</protein>
<proteinExistence type="predicted"/>
<evidence type="ECO:0008006" key="3">
    <source>
        <dbReference type="Google" id="ProtNLM"/>
    </source>
</evidence>
<reference evidence="1 2" key="1">
    <citation type="submission" date="2014-08" db="EMBL/GenBank/DDBJ databases">
        <title>Porphyromonas canoris strain:OH2762 Genome sequencing.</title>
        <authorList>
            <person name="Wallis C."/>
            <person name="Deusch O."/>
            <person name="O'Flynn C."/>
            <person name="Davis I."/>
            <person name="Jospin G."/>
            <person name="Darling A.E."/>
            <person name="Coil D.A."/>
            <person name="Alexiev A."/>
            <person name="Horsfall A."/>
            <person name="Kirkwood N."/>
            <person name="Harris S."/>
            <person name="Eisen J.A."/>
        </authorList>
    </citation>
    <scope>NUCLEOTIDE SEQUENCE [LARGE SCALE GENOMIC DNA]</scope>
    <source>
        <strain evidence="2">COT-108 OH2762</strain>
    </source>
</reference>
<evidence type="ECO:0000313" key="1">
    <source>
        <dbReference type="EMBL" id="KGN93424.1"/>
    </source>
</evidence>
<dbReference type="RefSeq" id="WP_036788901.1">
    <property type="nucleotide sequence ID" value="NZ_JQZV01000003.1"/>
</dbReference>
<dbReference type="Gene3D" id="3.40.50.11350">
    <property type="match status" value="1"/>
</dbReference>
<gene>
    <name evidence="1" type="ORF">HQ43_01975</name>
</gene>
<dbReference type="EMBL" id="JQZV01000003">
    <property type="protein sequence ID" value="KGN93424.1"/>
    <property type="molecule type" value="Genomic_DNA"/>
</dbReference>
<accession>A0ABR4XN98</accession>
<dbReference type="Proteomes" id="UP000030101">
    <property type="component" value="Unassembled WGS sequence"/>
</dbReference>
<keyword evidence="2" id="KW-1185">Reference proteome</keyword>
<comment type="caution">
    <text evidence="1">The sequence shown here is derived from an EMBL/GenBank/DDBJ whole genome shotgun (WGS) entry which is preliminary data.</text>
</comment>
<name>A0ABR4XN98_9PORP</name>
<sequence>MTQGTEEQGVVTLIPFGNIANRLLAVSSAISYFSSIEKPVEIVWFKTPELCSEFERLFHPDISFDEKYVSVRNATIKDHIFRDIPNGRNFFLSKLHALWAYDHCINSDHYVSNEELRKEIVTTLSSGKNIDIWLALNRAFYITPRMFDNLMPSVEVVSAVRSICSGWTENVIGVHILRGDEQYSWRQDPIDLYIRRMQKLIETDPSVKFFLSADNYEDRDRIATIFGSRVFTPKLQKDPDTVEGVIQAMAEILALSKTKYILGGKDNPYCTAATLIGEKPLEQISIYL</sequence>
<evidence type="ECO:0000313" key="2">
    <source>
        <dbReference type="Proteomes" id="UP000030101"/>
    </source>
</evidence>